<keyword evidence="1" id="KW-0472">Membrane</keyword>
<keyword evidence="1" id="KW-1133">Transmembrane helix</keyword>
<gene>
    <name evidence="2" type="ORF">IX53_05475</name>
</gene>
<feature type="transmembrane region" description="Helical" evidence="1">
    <location>
        <begin position="160"/>
        <end position="182"/>
    </location>
</feature>
<keyword evidence="1" id="KW-0812">Transmembrane</keyword>
<feature type="transmembrane region" description="Helical" evidence="1">
    <location>
        <begin position="111"/>
        <end position="128"/>
    </location>
</feature>
<dbReference type="STRING" id="1330330.IX53_05475"/>
<protein>
    <recommendedName>
        <fullName evidence="4">ABC transporter permease</fullName>
    </recommendedName>
</protein>
<organism evidence="2 3">
    <name type="scientific">Kosmotoga pacifica</name>
    <dbReference type="NCBI Taxonomy" id="1330330"/>
    <lineage>
        <taxon>Bacteria</taxon>
        <taxon>Thermotogati</taxon>
        <taxon>Thermotogota</taxon>
        <taxon>Thermotogae</taxon>
        <taxon>Kosmotogales</taxon>
        <taxon>Kosmotogaceae</taxon>
        <taxon>Kosmotoga</taxon>
    </lineage>
</organism>
<evidence type="ECO:0000256" key="1">
    <source>
        <dbReference type="SAM" id="Phobius"/>
    </source>
</evidence>
<proteinExistence type="predicted"/>
<name>A0A0G2ZCS7_9BACT</name>
<dbReference type="Proteomes" id="UP000035159">
    <property type="component" value="Chromosome"/>
</dbReference>
<reference evidence="2 3" key="1">
    <citation type="submission" date="2015-04" db="EMBL/GenBank/DDBJ databases">
        <title>Complete Genome Sequence of Kosmotoga pacifica SLHLJ1.</title>
        <authorList>
            <person name="Jiang L.J."/>
            <person name="Shao Z.Z."/>
            <person name="Jebbar M."/>
        </authorList>
    </citation>
    <scope>NUCLEOTIDE SEQUENCE [LARGE SCALE GENOMIC DNA]</scope>
    <source>
        <strain evidence="2 3">SLHLJ1</strain>
    </source>
</reference>
<dbReference type="PATRIC" id="fig|1330330.3.peg.1099"/>
<sequence length="251" mass="28617">MAIARNAFLRNRIYLLNHLISNAGSFVFGYIFVSIWRAILGDSPEASLMVTYVMVNQAGLWITMFLPYGAFLFQKVRDGTIAFELLRPYGIIYLSFYEVLGHVVYNFLFRYLPIFFLGFLLLGVKLPSPGQIAPYGISILMAFIISFFLNYFIGLWSLRFLSISGAQSLYYFLMNFLSGYMLPAEYYPGILKKIMPLTPFAATNYVPGSIYLGKMTFLEGIKLQLSWIMILLLLALVLTKLTQKRLQIQGG</sequence>
<evidence type="ECO:0000313" key="3">
    <source>
        <dbReference type="Proteomes" id="UP000035159"/>
    </source>
</evidence>
<feature type="transmembrane region" description="Helical" evidence="1">
    <location>
        <begin position="51"/>
        <end position="73"/>
    </location>
</feature>
<accession>A0A0G2ZCS7</accession>
<feature type="transmembrane region" description="Helical" evidence="1">
    <location>
        <begin position="135"/>
        <end position="154"/>
    </location>
</feature>
<dbReference type="PANTHER" id="PTHR36832:SF2">
    <property type="entry name" value="INTEGRAL MEMBRANE PROTEIN"/>
    <property type="match status" value="1"/>
</dbReference>
<dbReference type="AlphaFoldDB" id="A0A0G2ZCS7"/>
<dbReference type="KEGG" id="kpf:IX53_05475"/>
<dbReference type="Pfam" id="PF06182">
    <property type="entry name" value="ABC2_membrane_6"/>
    <property type="match status" value="1"/>
</dbReference>
<feature type="transmembrane region" description="Helical" evidence="1">
    <location>
        <begin position="20"/>
        <end position="39"/>
    </location>
</feature>
<dbReference type="InterPro" id="IPR010390">
    <property type="entry name" value="ABC-2_transporter-like"/>
</dbReference>
<keyword evidence="3" id="KW-1185">Reference proteome</keyword>
<dbReference type="EMBL" id="CP011232">
    <property type="protein sequence ID" value="AKI97359.1"/>
    <property type="molecule type" value="Genomic_DNA"/>
</dbReference>
<evidence type="ECO:0000313" key="2">
    <source>
        <dbReference type="EMBL" id="AKI97359.1"/>
    </source>
</evidence>
<evidence type="ECO:0008006" key="4">
    <source>
        <dbReference type="Google" id="ProtNLM"/>
    </source>
</evidence>
<dbReference type="PANTHER" id="PTHR36832">
    <property type="entry name" value="SLR1174 PROTEIN-RELATED"/>
    <property type="match status" value="1"/>
</dbReference>
<feature type="transmembrane region" description="Helical" evidence="1">
    <location>
        <begin position="225"/>
        <end position="242"/>
    </location>
</feature>